<dbReference type="InterPro" id="IPR022649">
    <property type="entry name" value="Pr_cel_nuc_antig_C"/>
</dbReference>
<evidence type="ECO:0000256" key="4">
    <source>
        <dbReference type="ARBA" id="ARBA00023125"/>
    </source>
</evidence>
<dbReference type="AlphaFoldDB" id="A0A077Z0Q5"/>
<dbReference type="Proteomes" id="UP000030665">
    <property type="component" value="Unassembled WGS sequence"/>
</dbReference>
<dbReference type="FunFam" id="3.70.10.10:FF:000001">
    <property type="entry name" value="Proliferating cell nuclear antigen"/>
    <property type="match status" value="1"/>
</dbReference>
<keyword evidence="4 7" id="KW-0238">DNA-binding</keyword>
<dbReference type="InterPro" id="IPR000730">
    <property type="entry name" value="Pr_cel_nuc_antig"/>
</dbReference>
<evidence type="ECO:0000259" key="8">
    <source>
        <dbReference type="Pfam" id="PF00705"/>
    </source>
</evidence>
<dbReference type="GO" id="GO:0043626">
    <property type="term" value="C:PCNA complex"/>
    <property type="evidence" value="ECO:0007669"/>
    <property type="project" value="TreeGrafter"/>
</dbReference>
<sequence length="292" mass="32159">MFEAKLSSAGIIKKILEAIKDLLTDAQWDCRDSGLSLQVSRSLQNAFELPLCASPLNAMDSSHVALVALKLNADGFEVFRCDRSMSLGLNIANMTKIMKAANVDDTFMIRAQDNSDTVVFVFEAPSGERFSQYSLKLMDLDTEHLGIPDTQYNCVVTLPSAEFSRICRDLLSVGESITITCNKSGITFSSKGDLGTGNIRLLQSDVEGKEVSLDLREPCSVSFATKYLSNFAKAAPLSPTVQLSLSDDMPIAVEFKIESIGYIRYYLAPKIDEDPEFKTEPAEEEEEATMEN</sequence>
<evidence type="ECO:0000256" key="5">
    <source>
        <dbReference type="ARBA" id="ARBA00023242"/>
    </source>
</evidence>
<dbReference type="GO" id="GO:0072702">
    <property type="term" value="P:response to methyl methanesulfonate"/>
    <property type="evidence" value="ECO:0007669"/>
    <property type="project" value="UniProtKB-ARBA"/>
</dbReference>
<dbReference type="GO" id="GO:0003677">
    <property type="term" value="F:DNA binding"/>
    <property type="evidence" value="ECO:0007669"/>
    <property type="project" value="UniProtKB-KW"/>
</dbReference>
<feature type="domain" description="Proliferating cell nuclear antigen PCNA N-terminal" evidence="8">
    <location>
        <begin position="1"/>
        <end position="39"/>
    </location>
</feature>
<dbReference type="CDD" id="cd00577">
    <property type="entry name" value="PCNA"/>
    <property type="match status" value="1"/>
</dbReference>
<dbReference type="GO" id="GO:0019985">
    <property type="term" value="P:translesion synthesis"/>
    <property type="evidence" value="ECO:0007669"/>
    <property type="project" value="TreeGrafter"/>
</dbReference>
<name>A0A077Z0Q5_TRITR</name>
<evidence type="ECO:0000256" key="7">
    <source>
        <dbReference type="RuleBase" id="RU003671"/>
    </source>
</evidence>
<organism evidence="10 11">
    <name type="scientific">Trichuris trichiura</name>
    <name type="common">Whipworm</name>
    <name type="synonym">Trichocephalus trichiurus</name>
    <dbReference type="NCBI Taxonomy" id="36087"/>
    <lineage>
        <taxon>Eukaryota</taxon>
        <taxon>Metazoa</taxon>
        <taxon>Ecdysozoa</taxon>
        <taxon>Nematoda</taxon>
        <taxon>Enoplea</taxon>
        <taxon>Dorylaimia</taxon>
        <taxon>Trichinellida</taxon>
        <taxon>Trichuridae</taxon>
        <taxon>Trichuris</taxon>
    </lineage>
</organism>
<dbReference type="PRINTS" id="PR00339">
    <property type="entry name" value="PCNACYCLIN"/>
</dbReference>
<dbReference type="Gene3D" id="3.10.150.10">
    <property type="entry name" value="DNA Polymerase III, subunit A, domain 2"/>
    <property type="match status" value="3"/>
</dbReference>
<dbReference type="Pfam" id="PF00705">
    <property type="entry name" value="PCNA_N"/>
    <property type="match status" value="2"/>
</dbReference>
<dbReference type="GO" id="GO:0042542">
    <property type="term" value="P:response to hydrogen peroxide"/>
    <property type="evidence" value="ECO:0007669"/>
    <property type="project" value="UniProtKB-ARBA"/>
</dbReference>
<evidence type="ECO:0000313" key="11">
    <source>
        <dbReference type="Proteomes" id="UP000030665"/>
    </source>
</evidence>
<keyword evidence="3 7" id="KW-0235">DNA replication</keyword>
<dbReference type="SUPFAM" id="SSF55979">
    <property type="entry name" value="DNA clamp"/>
    <property type="match status" value="2"/>
</dbReference>
<dbReference type="EMBL" id="HG805877">
    <property type="protein sequence ID" value="CDW54022.1"/>
    <property type="molecule type" value="Genomic_DNA"/>
</dbReference>
<evidence type="ECO:0000256" key="6">
    <source>
        <dbReference type="RuleBase" id="RU000641"/>
    </source>
</evidence>
<dbReference type="GO" id="GO:0006272">
    <property type="term" value="P:leading strand elongation"/>
    <property type="evidence" value="ECO:0007669"/>
    <property type="project" value="TreeGrafter"/>
</dbReference>
<dbReference type="STRING" id="36087.A0A077Z0Q5"/>
<comment type="subcellular location">
    <subcellularLocation>
        <location evidence="1 6">Nucleus</location>
    </subcellularLocation>
</comment>
<dbReference type="PANTHER" id="PTHR11352">
    <property type="entry name" value="PROLIFERATING CELL NUCLEAR ANTIGEN"/>
    <property type="match status" value="1"/>
</dbReference>
<comment type="function">
    <text evidence="6">This protein is an auxiliary protein of DNA polymerase delta and is involved in the control of eukaryotic DNA replication by increasing the polymerase's processivity during elongation of the leading strand.</text>
</comment>
<dbReference type="Pfam" id="PF02747">
    <property type="entry name" value="PCNA_C"/>
    <property type="match status" value="1"/>
</dbReference>
<dbReference type="InterPro" id="IPR022648">
    <property type="entry name" value="Pr_cel_nuc_antig_N"/>
</dbReference>
<evidence type="ECO:0000313" key="10">
    <source>
        <dbReference type="EMBL" id="CDW54022.1"/>
    </source>
</evidence>
<dbReference type="FunFam" id="3.10.150.10:FF:000006">
    <property type="entry name" value="Proliferating cell nuclear antigen"/>
    <property type="match status" value="1"/>
</dbReference>
<reference evidence="10" key="2">
    <citation type="submission" date="2014-03" db="EMBL/GenBank/DDBJ databases">
        <title>The whipworm genome and dual-species transcriptomics of an intimate host-pathogen interaction.</title>
        <authorList>
            <person name="Foth B.J."/>
            <person name="Tsai I.J."/>
            <person name="Reid A.J."/>
            <person name="Bancroft A.J."/>
            <person name="Nichol S."/>
            <person name="Tracey A."/>
            <person name="Holroyd N."/>
            <person name="Cotton J.A."/>
            <person name="Stanley E.J."/>
            <person name="Zarowiecki M."/>
            <person name="Liu J.Z."/>
            <person name="Huckvale T."/>
            <person name="Cooper P.J."/>
            <person name="Grencis R.K."/>
            <person name="Berriman M."/>
        </authorList>
    </citation>
    <scope>NUCLEOTIDE SEQUENCE [LARGE SCALE GENOMIC DNA]</scope>
</reference>
<dbReference type="NCBIfam" id="TIGR00590">
    <property type="entry name" value="pcna"/>
    <property type="match status" value="1"/>
</dbReference>
<comment type="similarity">
    <text evidence="2 7">Belongs to the PCNA family.</text>
</comment>
<keyword evidence="11" id="KW-1185">Reference proteome</keyword>
<dbReference type="GO" id="GO:0006298">
    <property type="term" value="P:mismatch repair"/>
    <property type="evidence" value="ECO:0007669"/>
    <property type="project" value="TreeGrafter"/>
</dbReference>
<dbReference type="InterPro" id="IPR046938">
    <property type="entry name" value="DNA_clamp_sf"/>
</dbReference>
<dbReference type="GO" id="GO:0006275">
    <property type="term" value="P:regulation of DNA replication"/>
    <property type="evidence" value="ECO:0007669"/>
    <property type="project" value="InterPro"/>
</dbReference>
<accession>A0A077Z0Q5</accession>
<evidence type="ECO:0000256" key="2">
    <source>
        <dbReference type="ARBA" id="ARBA00010462"/>
    </source>
</evidence>
<reference evidence="10" key="1">
    <citation type="submission" date="2014-01" db="EMBL/GenBank/DDBJ databases">
        <authorList>
            <person name="Aslett M."/>
        </authorList>
    </citation>
    <scope>NUCLEOTIDE SEQUENCE</scope>
</reference>
<proteinExistence type="inferred from homology"/>
<dbReference type="OrthoDB" id="534348at2759"/>
<dbReference type="PANTHER" id="PTHR11352:SF0">
    <property type="entry name" value="PROLIFERATING CELL NUCLEAR ANTIGEN"/>
    <property type="match status" value="1"/>
</dbReference>
<protein>
    <recommendedName>
        <fullName evidence="6">DNA sliding clamp PCNA</fullName>
    </recommendedName>
</protein>
<gene>
    <name evidence="10" type="ORF">TTRE_0000229101</name>
</gene>
<dbReference type="GO" id="GO:0030337">
    <property type="term" value="F:DNA polymerase processivity factor activity"/>
    <property type="evidence" value="ECO:0007669"/>
    <property type="project" value="InterPro"/>
</dbReference>
<evidence type="ECO:0000256" key="1">
    <source>
        <dbReference type="ARBA" id="ARBA00004123"/>
    </source>
</evidence>
<dbReference type="InterPro" id="IPR022659">
    <property type="entry name" value="Pr_cel_nuc_antig_CS"/>
</dbReference>
<evidence type="ECO:0000259" key="9">
    <source>
        <dbReference type="Pfam" id="PF02747"/>
    </source>
</evidence>
<evidence type="ECO:0000256" key="3">
    <source>
        <dbReference type="ARBA" id="ARBA00022705"/>
    </source>
</evidence>
<keyword evidence="5 6" id="KW-0539">Nucleus</keyword>
<feature type="domain" description="Proliferating cell nuclear antigen PCNA N-terminal" evidence="8">
    <location>
        <begin position="56"/>
        <end position="142"/>
    </location>
</feature>
<dbReference type="PROSITE" id="PS00293">
    <property type="entry name" value="PCNA_2"/>
    <property type="match status" value="1"/>
</dbReference>
<feature type="domain" description="Proliferating cell nuclear antigen PCNA C-terminal" evidence="9">
    <location>
        <begin position="146"/>
        <end position="270"/>
    </location>
</feature>